<dbReference type="InterPro" id="IPR016072">
    <property type="entry name" value="Skp1_comp_dimer"/>
</dbReference>
<feature type="domain" description="SKP1 component dimerisation" evidence="1">
    <location>
        <begin position="120"/>
        <end position="165"/>
    </location>
</feature>
<reference evidence="3" key="2">
    <citation type="submission" date="2020-10" db="UniProtKB">
        <authorList>
            <consortium name="WormBaseParasite"/>
        </authorList>
    </citation>
    <scope>IDENTIFICATION</scope>
</reference>
<protein>
    <submittedName>
        <fullName evidence="3">Skp1 domain-containing protein</fullName>
    </submittedName>
</protein>
<organism evidence="2 3">
    <name type="scientific">Panagrellus redivivus</name>
    <name type="common">Microworm</name>
    <dbReference type="NCBI Taxonomy" id="6233"/>
    <lineage>
        <taxon>Eukaryota</taxon>
        <taxon>Metazoa</taxon>
        <taxon>Ecdysozoa</taxon>
        <taxon>Nematoda</taxon>
        <taxon>Chromadorea</taxon>
        <taxon>Rhabditida</taxon>
        <taxon>Tylenchina</taxon>
        <taxon>Panagrolaimomorpha</taxon>
        <taxon>Panagrolaimoidea</taxon>
        <taxon>Panagrolaimidae</taxon>
        <taxon>Panagrellus</taxon>
    </lineage>
</organism>
<dbReference type="SUPFAM" id="SSF81382">
    <property type="entry name" value="Skp1 dimerisation domain-like"/>
    <property type="match status" value="1"/>
</dbReference>
<sequence length="168" mass="18847">MAANNIELPESMKVRTLDDQLMNVPGKFIKESEVLMKALESNDGSSIDESIVPAKAEYLANAIKALDLCDLSTPHALGTQKTERTAFAEANKRVLDFFKSLPDMEMFHITDAADALKIPRLIDLCLVFFLDRADGKDTKALRKEFDLRDDYTEQEEADIRKAHEVAAQ</sequence>
<dbReference type="InterPro" id="IPR036296">
    <property type="entry name" value="SKP1-like_dim_sf"/>
</dbReference>
<dbReference type="WBParaSite" id="Pan_g19970.t1">
    <property type="protein sequence ID" value="Pan_g19970.t1"/>
    <property type="gene ID" value="Pan_g19970"/>
</dbReference>
<accession>A0A7E4VEW6</accession>
<evidence type="ECO:0000313" key="2">
    <source>
        <dbReference type="Proteomes" id="UP000492821"/>
    </source>
</evidence>
<dbReference type="InterPro" id="IPR011333">
    <property type="entry name" value="SKP1/BTB/POZ_sf"/>
</dbReference>
<dbReference type="Gene3D" id="3.30.710.10">
    <property type="entry name" value="Potassium Channel Kv1.1, Chain A"/>
    <property type="match status" value="1"/>
</dbReference>
<evidence type="ECO:0000313" key="3">
    <source>
        <dbReference type="WBParaSite" id="Pan_g19970.t1"/>
    </source>
</evidence>
<proteinExistence type="predicted"/>
<evidence type="ECO:0000259" key="1">
    <source>
        <dbReference type="Pfam" id="PF01466"/>
    </source>
</evidence>
<name>A0A7E4VEW6_PANRE</name>
<keyword evidence="2" id="KW-1185">Reference proteome</keyword>
<dbReference type="AlphaFoldDB" id="A0A7E4VEW6"/>
<dbReference type="Proteomes" id="UP000492821">
    <property type="component" value="Unassembled WGS sequence"/>
</dbReference>
<dbReference type="GO" id="GO:0006511">
    <property type="term" value="P:ubiquitin-dependent protein catabolic process"/>
    <property type="evidence" value="ECO:0007669"/>
    <property type="project" value="InterPro"/>
</dbReference>
<reference evidence="2" key="1">
    <citation type="journal article" date="2013" name="Genetics">
        <title>The draft genome and transcriptome of Panagrellus redivivus are shaped by the harsh demands of a free-living lifestyle.</title>
        <authorList>
            <person name="Srinivasan J."/>
            <person name="Dillman A.R."/>
            <person name="Macchietto M.G."/>
            <person name="Heikkinen L."/>
            <person name="Lakso M."/>
            <person name="Fracchia K.M."/>
            <person name="Antoshechkin I."/>
            <person name="Mortazavi A."/>
            <person name="Wong G."/>
            <person name="Sternberg P.W."/>
        </authorList>
    </citation>
    <scope>NUCLEOTIDE SEQUENCE [LARGE SCALE GENOMIC DNA]</scope>
    <source>
        <strain evidence="2">MT8872</strain>
    </source>
</reference>
<dbReference type="Pfam" id="PF01466">
    <property type="entry name" value="Skp1"/>
    <property type="match status" value="1"/>
</dbReference>